<reference evidence="17 18" key="1">
    <citation type="submission" date="2022-01" db="EMBL/GenBank/DDBJ databases">
        <authorList>
            <person name="Xiong W."/>
            <person name="Schranz E."/>
        </authorList>
    </citation>
    <scope>NUCLEOTIDE SEQUENCE [LARGE SCALE GENOMIC DNA]</scope>
</reference>
<keyword evidence="15" id="KW-0256">Endoplasmic reticulum</keyword>
<evidence type="ECO:0000256" key="4">
    <source>
        <dbReference type="ARBA" id="ARBA00013122"/>
    </source>
</evidence>
<comment type="pathway">
    <text evidence="2 15">Lipid metabolism; fatty acid biosynthesis.</text>
</comment>
<dbReference type="EC" id="4.2.1.134" evidence="4 15"/>
<evidence type="ECO:0000256" key="15">
    <source>
        <dbReference type="RuleBase" id="RU363109"/>
    </source>
</evidence>
<keyword evidence="5 15" id="KW-0444">Lipid biosynthesis</keyword>
<keyword evidence="18" id="KW-1185">Reference proteome</keyword>
<protein>
    <recommendedName>
        <fullName evidence="4 15">Very-long-chain (3R)-3-hydroxyacyl-CoA dehydratase</fullName>
        <ecNumber evidence="4 15">4.2.1.134</ecNumber>
    </recommendedName>
</protein>
<keyword evidence="11 15" id="KW-0275">Fatty acid biosynthesis</keyword>
<dbReference type="GO" id="GO:0030497">
    <property type="term" value="P:fatty acid elongation"/>
    <property type="evidence" value="ECO:0007669"/>
    <property type="project" value="TreeGrafter"/>
</dbReference>
<dbReference type="EMBL" id="CAKMRJ010005745">
    <property type="protein sequence ID" value="CAH1452662.1"/>
    <property type="molecule type" value="Genomic_DNA"/>
</dbReference>
<dbReference type="GO" id="GO:0005789">
    <property type="term" value="C:endoplasmic reticulum membrane"/>
    <property type="evidence" value="ECO:0007669"/>
    <property type="project" value="UniProtKB-SubCell"/>
</dbReference>
<dbReference type="InterPro" id="IPR036961">
    <property type="entry name" value="Kinesin_motor_dom_sf"/>
</dbReference>
<evidence type="ECO:0000256" key="1">
    <source>
        <dbReference type="ARBA" id="ARBA00004141"/>
    </source>
</evidence>
<evidence type="ECO:0000256" key="14">
    <source>
        <dbReference type="ARBA" id="ARBA00036671"/>
    </source>
</evidence>
<evidence type="ECO:0000256" key="13">
    <source>
        <dbReference type="ARBA" id="ARBA00023239"/>
    </source>
</evidence>
<keyword evidence="13 15" id="KW-0456">Lyase</keyword>
<dbReference type="GO" id="GO:0007018">
    <property type="term" value="P:microtubule-based movement"/>
    <property type="evidence" value="ECO:0007669"/>
    <property type="project" value="InterPro"/>
</dbReference>
<gene>
    <name evidence="17" type="ORF">LVIROSA_LOCUS37951</name>
</gene>
<evidence type="ECO:0000256" key="3">
    <source>
        <dbReference type="ARBA" id="ARBA00007811"/>
    </source>
</evidence>
<evidence type="ECO:0000313" key="17">
    <source>
        <dbReference type="EMBL" id="CAH1452662.1"/>
    </source>
</evidence>
<comment type="catalytic activity">
    <reaction evidence="14 15">
        <text>a very-long-chain (3R)-3-hydroxyacyl-CoA = a very-long-chain (2E)-enoyl-CoA + H2O</text>
        <dbReference type="Rhea" id="RHEA:45812"/>
        <dbReference type="ChEBI" id="CHEBI:15377"/>
        <dbReference type="ChEBI" id="CHEBI:83728"/>
        <dbReference type="ChEBI" id="CHEBI:85440"/>
        <dbReference type="EC" id="4.2.1.134"/>
    </reaction>
</comment>
<feature type="domain" description="Kinesin motor" evidence="16">
    <location>
        <begin position="6"/>
        <end position="63"/>
    </location>
</feature>
<evidence type="ECO:0000256" key="9">
    <source>
        <dbReference type="ARBA" id="ARBA00023098"/>
    </source>
</evidence>
<dbReference type="PANTHER" id="PTHR11035">
    <property type="entry name" value="VERY-LONG-CHAIN (3R)-3-HYDROXYACYL-COA DEHYDRATASE"/>
    <property type="match status" value="1"/>
</dbReference>
<dbReference type="InterPro" id="IPR027417">
    <property type="entry name" value="P-loop_NTPase"/>
</dbReference>
<dbReference type="SUPFAM" id="SSF52540">
    <property type="entry name" value="P-loop containing nucleoside triphosphate hydrolases"/>
    <property type="match status" value="1"/>
</dbReference>
<dbReference type="AlphaFoldDB" id="A0AAU9PQI8"/>
<dbReference type="InterPro" id="IPR007482">
    <property type="entry name" value="Tyr_Pase-like_PTPLA"/>
</dbReference>
<evidence type="ECO:0000256" key="7">
    <source>
        <dbReference type="ARBA" id="ARBA00022832"/>
    </source>
</evidence>
<keyword evidence="9 15" id="KW-0443">Lipid metabolism</keyword>
<dbReference type="GO" id="GO:0030148">
    <property type="term" value="P:sphingolipid biosynthetic process"/>
    <property type="evidence" value="ECO:0007669"/>
    <property type="project" value="TreeGrafter"/>
</dbReference>
<keyword evidence="7 15" id="KW-0276">Fatty acid metabolism</keyword>
<comment type="subcellular location">
    <subcellularLocation>
        <location evidence="15">Endoplasmic reticulum membrane</location>
        <topology evidence="15">Multi-pass membrane protein</topology>
    </subcellularLocation>
    <subcellularLocation>
        <location evidence="1">Membrane</location>
        <topology evidence="1">Multi-pass membrane protein</topology>
    </subcellularLocation>
</comment>
<dbReference type="Gene3D" id="3.40.850.10">
    <property type="entry name" value="Kinesin motor domain"/>
    <property type="match status" value="1"/>
</dbReference>
<evidence type="ECO:0000256" key="5">
    <source>
        <dbReference type="ARBA" id="ARBA00022516"/>
    </source>
</evidence>
<proteinExistence type="inferred from homology"/>
<evidence type="ECO:0000256" key="8">
    <source>
        <dbReference type="ARBA" id="ARBA00022989"/>
    </source>
</evidence>
<evidence type="ECO:0000313" key="18">
    <source>
        <dbReference type="Proteomes" id="UP001157418"/>
    </source>
</evidence>
<organism evidence="17 18">
    <name type="scientific">Lactuca virosa</name>
    <dbReference type="NCBI Taxonomy" id="75947"/>
    <lineage>
        <taxon>Eukaryota</taxon>
        <taxon>Viridiplantae</taxon>
        <taxon>Streptophyta</taxon>
        <taxon>Embryophyta</taxon>
        <taxon>Tracheophyta</taxon>
        <taxon>Spermatophyta</taxon>
        <taxon>Magnoliopsida</taxon>
        <taxon>eudicotyledons</taxon>
        <taxon>Gunneridae</taxon>
        <taxon>Pentapetalae</taxon>
        <taxon>asterids</taxon>
        <taxon>campanulids</taxon>
        <taxon>Asterales</taxon>
        <taxon>Asteraceae</taxon>
        <taxon>Cichorioideae</taxon>
        <taxon>Cichorieae</taxon>
        <taxon>Lactucinae</taxon>
        <taxon>Lactuca</taxon>
    </lineage>
</organism>
<accession>A0AAU9PQI8</accession>
<evidence type="ECO:0000256" key="12">
    <source>
        <dbReference type="ARBA" id="ARBA00023175"/>
    </source>
</evidence>
<evidence type="ECO:0000259" key="16">
    <source>
        <dbReference type="Pfam" id="PF00225"/>
    </source>
</evidence>
<evidence type="ECO:0000256" key="10">
    <source>
        <dbReference type="ARBA" id="ARBA00023136"/>
    </source>
</evidence>
<dbReference type="Pfam" id="PF00225">
    <property type="entry name" value="Kinesin"/>
    <property type="match status" value="1"/>
</dbReference>
<evidence type="ECO:0000256" key="2">
    <source>
        <dbReference type="ARBA" id="ARBA00005194"/>
    </source>
</evidence>
<name>A0AAU9PQI8_9ASTR</name>
<dbReference type="GO" id="GO:0102158">
    <property type="term" value="F:very-long-chain (3R)-3-hydroxyacyl-CoA dehydratase activity"/>
    <property type="evidence" value="ECO:0007669"/>
    <property type="project" value="UniProtKB-EC"/>
</dbReference>
<comment type="similarity">
    <text evidence="3 15">Belongs to the very long-chain fatty acids dehydratase HACD family.</text>
</comment>
<evidence type="ECO:0000256" key="11">
    <source>
        <dbReference type="ARBA" id="ARBA00023160"/>
    </source>
</evidence>
<keyword evidence="6" id="KW-0812">Transmembrane</keyword>
<dbReference type="GO" id="GO:0042761">
    <property type="term" value="P:very long-chain fatty acid biosynthetic process"/>
    <property type="evidence" value="ECO:0007669"/>
    <property type="project" value="TreeGrafter"/>
</dbReference>
<keyword evidence="8" id="KW-1133">Transmembrane helix</keyword>
<comment type="caution">
    <text evidence="17">The sequence shown here is derived from an EMBL/GenBank/DDBJ whole genome shotgun (WGS) entry which is preliminary data.</text>
</comment>
<keyword evidence="12" id="KW-0505">Motor protein</keyword>
<keyword evidence="10 15" id="KW-0472">Membrane</keyword>
<dbReference type="PANTHER" id="PTHR11035:SF3">
    <property type="entry name" value="VERY-LONG-CHAIN (3R)-3-HYDROXYACYL-COA DEHYDRATASE"/>
    <property type="match status" value="1"/>
</dbReference>
<comment type="function">
    <text evidence="15">Catalyzes the third of the four reactions of the long-chain fatty acids elongation cycle. This endoplasmic reticulum-bound enzymatic process, allows the addition of two carbons to the chain of long- and very long-chain fatty acids/VLCFAs per cycle. This enzyme catalyzes the dehydration of the 3-hydroxyacyl-CoA intermediate into trans-2,3-enoyl-CoA, within each cycle of fatty acid elongation. Thereby, it participates to the production of VLCFAs of different chain lengths that are involved in multiple biological processes as precursors of membrane lipids and lipid mediators.</text>
</comment>
<evidence type="ECO:0000256" key="6">
    <source>
        <dbReference type="ARBA" id="ARBA00022692"/>
    </source>
</evidence>
<dbReference type="GO" id="GO:0003777">
    <property type="term" value="F:microtubule motor activity"/>
    <property type="evidence" value="ECO:0007669"/>
    <property type="project" value="InterPro"/>
</dbReference>
<dbReference type="Proteomes" id="UP001157418">
    <property type="component" value="Unassembled WGS sequence"/>
</dbReference>
<dbReference type="GO" id="GO:0005524">
    <property type="term" value="F:ATP binding"/>
    <property type="evidence" value="ECO:0007669"/>
    <property type="project" value="InterPro"/>
</dbReference>
<dbReference type="InterPro" id="IPR001752">
    <property type="entry name" value="Kinesin_motor_dom"/>
</dbReference>
<sequence>MEVGNKSEGTEEVPGLSEVLVYKTYEVWELLKSGSRVRSVGSTNANELSSQSHWLRKQNMMRKKPKSCTIIFSLCNSVFLQENTYVELYKKRCLTTISEKRPPLVTSTSKLRLPLRRITNFVSTPNFSKIASNKFKIVQTHPIVSSLVISWSITEIIRYSFFGTKEAFGSTPHWLLWIRYSTFLVLYPTGISSEIAMIYNALPYMKESEKYSIRMPNKWNFSFDYFYFAVVVLAAL</sequence>
<dbReference type="Pfam" id="PF04387">
    <property type="entry name" value="PTPLA"/>
    <property type="match status" value="1"/>
</dbReference>
<dbReference type="GO" id="GO:0008017">
    <property type="term" value="F:microtubule binding"/>
    <property type="evidence" value="ECO:0007669"/>
    <property type="project" value="InterPro"/>
</dbReference>